<sequence>MPLCHCAVKHSESDMEGCRFSPDRGLRVHLHWKGGEEEEKYRTYIQGTPCAEEICIDVAQEIGITPICYSLFALYNPQAKLWYPPNHVFDISNGMKLTLHFRMR</sequence>
<comment type="caution">
    <text evidence="1">The sequence shown here is derived from an EMBL/GenBank/DDBJ whole genome shotgun (WGS) entry which is preliminary data.</text>
</comment>
<gene>
    <name evidence="1" type="ORF">K3G42_031022</name>
</gene>
<dbReference type="Proteomes" id="UP000827872">
    <property type="component" value="Linkage Group LG03"/>
</dbReference>
<accession>A0ACB8ELM9</accession>
<proteinExistence type="predicted"/>
<name>A0ACB8ELM9_9SAUR</name>
<dbReference type="EMBL" id="CM037616">
    <property type="protein sequence ID" value="KAH7993442.1"/>
    <property type="molecule type" value="Genomic_DNA"/>
</dbReference>
<organism evidence="1 2">
    <name type="scientific">Sphaerodactylus townsendi</name>
    <dbReference type="NCBI Taxonomy" id="933632"/>
    <lineage>
        <taxon>Eukaryota</taxon>
        <taxon>Metazoa</taxon>
        <taxon>Chordata</taxon>
        <taxon>Craniata</taxon>
        <taxon>Vertebrata</taxon>
        <taxon>Euteleostomi</taxon>
        <taxon>Lepidosauria</taxon>
        <taxon>Squamata</taxon>
        <taxon>Bifurcata</taxon>
        <taxon>Gekkota</taxon>
        <taxon>Sphaerodactylidae</taxon>
        <taxon>Sphaerodactylus</taxon>
    </lineage>
</organism>
<reference evidence="1" key="1">
    <citation type="submission" date="2021-08" db="EMBL/GenBank/DDBJ databases">
        <title>The first chromosome-level gecko genome reveals the dynamic sex chromosomes of Neotropical dwarf geckos (Sphaerodactylidae: Sphaerodactylus).</title>
        <authorList>
            <person name="Pinto B.J."/>
            <person name="Keating S.E."/>
            <person name="Gamble T."/>
        </authorList>
    </citation>
    <scope>NUCLEOTIDE SEQUENCE</scope>
    <source>
        <strain evidence="1">TG3544</strain>
    </source>
</reference>
<protein>
    <submittedName>
        <fullName evidence="1">Uncharacterized protein</fullName>
    </submittedName>
</protein>
<evidence type="ECO:0000313" key="1">
    <source>
        <dbReference type="EMBL" id="KAH7993442.1"/>
    </source>
</evidence>
<evidence type="ECO:0000313" key="2">
    <source>
        <dbReference type="Proteomes" id="UP000827872"/>
    </source>
</evidence>
<keyword evidence="2" id="KW-1185">Reference proteome</keyword>